<dbReference type="Proteomes" id="UP000275652">
    <property type="component" value="Unassembled WGS sequence"/>
</dbReference>
<dbReference type="InterPro" id="IPR024169">
    <property type="entry name" value="SP_NH2Trfase/AEP_transaminase"/>
</dbReference>
<sequence length="396" mass="42030">MVPGPTSMTATVRQAYADDVGSPDVELDEFASDYFDLEESLKRLLSFDGSIAIGSGEGMACLWGALKSVLRPGDVVVSGSNGIYGQGFADMAKGLGAIVVTVESPWTTGIDPQAIIAAIHEHKPRLVTIVHCETPTGTLLQPAVRTPNSSLLIGILNPLDGIGAALRDATTDGLFLVDFVSSSFAVPLNVTAELIDIGLLAPQKALSGPAALAGTTVSDRAWKRVCSTLNLLYCPFVSNIFGQILDVKYQGYDALAPFHGLTRSAPLYTPYTHNWPAIRATLQACRELEAEGLPNVIQRHAAAAAACQQLATELGLALYCQNLHWAAPTVTALHVPSHVAWDDFVQALKRERLICGGNYGDLAGKVFRIGHMGSQGKPELVRLAMASVSRALKSLS</sequence>
<dbReference type="InterPro" id="IPR015421">
    <property type="entry name" value="PyrdxlP-dep_Trfase_major"/>
</dbReference>
<evidence type="ECO:0000256" key="2">
    <source>
        <dbReference type="ARBA" id="ARBA00022576"/>
    </source>
</evidence>
<proteinExistence type="predicted"/>
<evidence type="ECO:0000256" key="5">
    <source>
        <dbReference type="PIRSR" id="PIRSR000524-1"/>
    </source>
</evidence>
<dbReference type="EMBL" id="QUTI01034093">
    <property type="protein sequence ID" value="RLO02242.1"/>
    <property type="molecule type" value="Genomic_DNA"/>
</dbReference>
<dbReference type="SUPFAM" id="SSF53383">
    <property type="entry name" value="PLP-dependent transferases"/>
    <property type="match status" value="1"/>
</dbReference>
<dbReference type="Gene3D" id="3.40.640.10">
    <property type="entry name" value="Type I PLP-dependent aspartate aminotransferase-like (Major domain)"/>
    <property type="match status" value="1"/>
</dbReference>
<evidence type="ECO:0000256" key="6">
    <source>
        <dbReference type="PIRSR" id="PIRSR000524-50"/>
    </source>
</evidence>
<feature type="binding site" evidence="5">
    <location>
        <position position="368"/>
    </location>
    <ligand>
        <name>substrate</name>
    </ligand>
</feature>
<keyword evidence="4 6" id="KW-0663">Pyridoxal phosphate</keyword>
<protein>
    <recommendedName>
        <fullName evidence="9">Alanine--glyoxylate transaminase</fullName>
    </recommendedName>
</protein>
<dbReference type="GO" id="GO:0019265">
    <property type="term" value="P:glycine biosynthetic process, by transamination of glyoxylate"/>
    <property type="evidence" value="ECO:0007669"/>
    <property type="project" value="TreeGrafter"/>
</dbReference>
<dbReference type="Gene3D" id="3.90.1150.10">
    <property type="entry name" value="Aspartate Aminotransferase, domain 1"/>
    <property type="match status" value="1"/>
</dbReference>
<comment type="caution">
    <text evidence="7">The sequence shown here is derived from an EMBL/GenBank/DDBJ whole genome shotgun (WGS) entry which is preliminary data.</text>
</comment>
<organism evidence="7 8">
    <name type="scientific">Aphanomyces astaci</name>
    <name type="common">Crayfish plague agent</name>
    <dbReference type="NCBI Taxonomy" id="112090"/>
    <lineage>
        <taxon>Eukaryota</taxon>
        <taxon>Sar</taxon>
        <taxon>Stramenopiles</taxon>
        <taxon>Oomycota</taxon>
        <taxon>Saprolegniomycetes</taxon>
        <taxon>Saprolegniales</taxon>
        <taxon>Verrucalvaceae</taxon>
        <taxon>Aphanomyces</taxon>
    </lineage>
</organism>
<name>A0A9X8DRI7_APHAT</name>
<evidence type="ECO:0000313" key="7">
    <source>
        <dbReference type="EMBL" id="RLO02242.1"/>
    </source>
</evidence>
<evidence type="ECO:0000313" key="8">
    <source>
        <dbReference type="Proteomes" id="UP000275652"/>
    </source>
</evidence>
<dbReference type="GO" id="GO:0005777">
    <property type="term" value="C:peroxisome"/>
    <property type="evidence" value="ECO:0007669"/>
    <property type="project" value="TreeGrafter"/>
</dbReference>
<evidence type="ECO:0008006" key="9">
    <source>
        <dbReference type="Google" id="ProtNLM"/>
    </source>
</evidence>
<comment type="cofactor">
    <cofactor evidence="1 6">
        <name>pyridoxal 5'-phosphate</name>
        <dbReference type="ChEBI" id="CHEBI:597326"/>
    </cofactor>
</comment>
<dbReference type="PIRSF" id="PIRSF000524">
    <property type="entry name" value="SPT"/>
    <property type="match status" value="1"/>
</dbReference>
<dbReference type="InterPro" id="IPR015424">
    <property type="entry name" value="PyrdxlP-dep_Trfase"/>
</dbReference>
<keyword evidence="3" id="KW-0808">Transferase</keyword>
<dbReference type="PANTHER" id="PTHR21152">
    <property type="entry name" value="AMINOTRANSFERASE CLASS V"/>
    <property type="match status" value="1"/>
</dbReference>
<evidence type="ECO:0000256" key="3">
    <source>
        <dbReference type="ARBA" id="ARBA00022679"/>
    </source>
</evidence>
<gene>
    <name evidence="7" type="ORF">DYB28_014554</name>
</gene>
<keyword evidence="2" id="KW-0032">Aminotransferase</keyword>
<evidence type="ECO:0000256" key="1">
    <source>
        <dbReference type="ARBA" id="ARBA00001933"/>
    </source>
</evidence>
<dbReference type="GO" id="GO:0004760">
    <property type="term" value="F:L-serine-pyruvate transaminase activity"/>
    <property type="evidence" value="ECO:0007669"/>
    <property type="project" value="TreeGrafter"/>
</dbReference>
<dbReference type="GO" id="GO:0008453">
    <property type="term" value="F:alanine-glyoxylate transaminase activity"/>
    <property type="evidence" value="ECO:0007669"/>
    <property type="project" value="TreeGrafter"/>
</dbReference>
<dbReference type="AlphaFoldDB" id="A0A9X8DRI7"/>
<reference evidence="7 8" key="1">
    <citation type="journal article" date="2018" name="J. Invertebr. Pathol.">
        <title>New genotyping method for the causative agent of crayfish plague (Aphanomyces astaci) based on whole genome data.</title>
        <authorList>
            <person name="Minardi D."/>
            <person name="Studholme D.J."/>
            <person name="van der Giezen M."/>
            <person name="Pretto T."/>
            <person name="Oidtmann B."/>
        </authorList>
    </citation>
    <scope>NUCLEOTIDE SEQUENCE [LARGE SCALE GENOMIC DNA]</scope>
    <source>
        <strain evidence="7 8">KB13</strain>
    </source>
</reference>
<evidence type="ECO:0000256" key="4">
    <source>
        <dbReference type="ARBA" id="ARBA00022898"/>
    </source>
</evidence>
<dbReference type="PANTHER" id="PTHR21152:SF24">
    <property type="entry name" value="ALANINE--GLYOXYLATE AMINOTRANSFERASE 1"/>
    <property type="match status" value="1"/>
</dbReference>
<feature type="modified residue" description="N6-(pyridoxal phosphate)lysine" evidence="6">
    <location>
        <position position="204"/>
    </location>
</feature>
<accession>A0A9X8DRI7</accession>
<dbReference type="InterPro" id="IPR015422">
    <property type="entry name" value="PyrdxlP-dep_Trfase_small"/>
</dbReference>